<feature type="chain" id="PRO_5015542916" evidence="1">
    <location>
        <begin position="22"/>
        <end position="151"/>
    </location>
</feature>
<evidence type="ECO:0000313" key="3">
    <source>
        <dbReference type="Proteomes" id="UP000238045"/>
    </source>
</evidence>
<dbReference type="Proteomes" id="UP000238045">
    <property type="component" value="Unassembled WGS sequence"/>
</dbReference>
<proteinExistence type="predicted"/>
<dbReference type="GO" id="GO:0016787">
    <property type="term" value="F:hydrolase activity"/>
    <property type="evidence" value="ECO:0007669"/>
    <property type="project" value="UniProtKB-KW"/>
</dbReference>
<name>A0A2S9EWY1_9PSED</name>
<dbReference type="RefSeq" id="WP_105695554.1">
    <property type="nucleotide sequence ID" value="NZ_CP159260.1"/>
</dbReference>
<dbReference type="AlphaFoldDB" id="A0A2S9EWY1"/>
<keyword evidence="2" id="KW-0378">Hydrolase</keyword>
<organism evidence="2 3">
    <name type="scientific">Pseudomonas poae</name>
    <dbReference type="NCBI Taxonomy" id="200451"/>
    <lineage>
        <taxon>Bacteria</taxon>
        <taxon>Pseudomonadati</taxon>
        <taxon>Pseudomonadota</taxon>
        <taxon>Gammaproteobacteria</taxon>
        <taxon>Pseudomonadales</taxon>
        <taxon>Pseudomonadaceae</taxon>
        <taxon>Pseudomonas</taxon>
    </lineage>
</organism>
<protein>
    <submittedName>
        <fullName evidence="2">Alpha/beta hydrolase</fullName>
    </submittedName>
</protein>
<keyword evidence="1" id="KW-0732">Signal</keyword>
<gene>
    <name evidence="2" type="ORF">CQZ99_04415</name>
</gene>
<dbReference type="InterPro" id="IPR029058">
    <property type="entry name" value="AB_hydrolase_fold"/>
</dbReference>
<dbReference type="SUPFAM" id="SSF53474">
    <property type="entry name" value="alpha/beta-Hydrolases"/>
    <property type="match status" value="1"/>
</dbReference>
<sequence length="151" mass="15959">MFDRRGFLLLAAVVAAAPAFAVQQVSTDDGLDIRYEQFGPEDGHAIILLAADVQAFAQVTGPLAAQGFRVIVPYLREQDDAALGQDVLELMNALHIPEAVLGGVEQGGRVAVRAAGLKPSRCVGLVTLNTKPLASFVEAVGLMAKTGYWRG</sequence>
<reference evidence="2 3" key="1">
    <citation type="submission" date="2017-09" db="EMBL/GenBank/DDBJ databases">
        <title>Genomic, metabolic, and phenotypic characteristics of bacterial isolates from the natural microbiome of the model nematode Caenorhabditis elegans.</title>
        <authorList>
            <person name="Zimmermann J."/>
            <person name="Obeng N."/>
            <person name="Yang W."/>
            <person name="Obeng O."/>
            <person name="Kissoyan K."/>
            <person name="Pees B."/>
            <person name="Dirksen P."/>
            <person name="Hoppner M."/>
            <person name="Franke A."/>
            <person name="Rosenstiel P."/>
            <person name="Leippe M."/>
            <person name="Dierking K."/>
            <person name="Kaleta C."/>
            <person name="Schulenburg H."/>
        </authorList>
    </citation>
    <scope>NUCLEOTIDE SEQUENCE [LARGE SCALE GENOMIC DNA]</scope>
    <source>
        <strain evidence="2 3">MYb117</strain>
    </source>
</reference>
<comment type="caution">
    <text evidence="2">The sequence shown here is derived from an EMBL/GenBank/DDBJ whole genome shotgun (WGS) entry which is preliminary data.</text>
</comment>
<evidence type="ECO:0000256" key="1">
    <source>
        <dbReference type="SAM" id="SignalP"/>
    </source>
</evidence>
<feature type="signal peptide" evidence="1">
    <location>
        <begin position="1"/>
        <end position="21"/>
    </location>
</feature>
<dbReference type="Gene3D" id="3.40.50.1820">
    <property type="entry name" value="alpha/beta hydrolase"/>
    <property type="match status" value="1"/>
</dbReference>
<evidence type="ECO:0000313" key="2">
    <source>
        <dbReference type="EMBL" id="PRC21271.1"/>
    </source>
</evidence>
<keyword evidence="3" id="KW-1185">Reference proteome</keyword>
<dbReference type="EMBL" id="PCQL01000004">
    <property type="protein sequence ID" value="PRC21271.1"/>
    <property type="molecule type" value="Genomic_DNA"/>
</dbReference>
<accession>A0A2S9EWY1</accession>